<proteinExistence type="predicted"/>
<protein>
    <submittedName>
        <fullName evidence="2">Uncharacterized protein</fullName>
    </submittedName>
</protein>
<dbReference type="AlphaFoldDB" id="A0A165BQ82"/>
<organism evidence="2 3">
    <name type="scientific">Exidia glandulosa HHB12029</name>
    <dbReference type="NCBI Taxonomy" id="1314781"/>
    <lineage>
        <taxon>Eukaryota</taxon>
        <taxon>Fungi</taxon>
        <taxon>Dikarya</taxon>
        <taxon>Basidiomycota</taxon>
        <taxon>Agaricomycotina</taxon>
        <taxon>Agaricomycetes</taxon>
        <taxon>Auriculariales</taxon>
        <taxon>Exidiaceae</taxon>
        <taxon>Exidia</taxon>
    </lineage>
</organism>
<reference evidence="2 3" key="1">
    <citation type="journal article" date="2016" name="Mol. Biol. Evol.">
        <title>Comparative Genomics of Early-Diverging Mushroom-Forming Fungi Provides Insights into the Origins of Lignocellulose Decay Capabilities.</title>
        <authorList>
            <person name="Nagy L.G."/>
            <person name="Riley R."/>
            <person name="Tritt A."/>
            <person name="Adam C."/>
            <person name="Daum C."/>
            <person name="Floudas D."/>
            <person name="Sun H."/>
            <person name="Yadav J.S."/>
            <person name="Pangilinan J."/>
            <person name="Larsson K.H."/>
            <person name="Matsuura K."/>
            <person name="Barry K."/>
            <person name="Labutti K."/>
            <person name="Kuo R."/>
            <person name="Ohm R.A."/>
            <person name="Bhattacharya S.S."/>
            <person name="Shirouzu T."/>
            <person name="Yoshinaga Y."/>
            <person name="Martin F.M."/>
            <person name="Grigoriev I.V."/>
            <person name="Hibbett D.S."/>
        </authorList>
    </citation>
    <scope>NUCLEOTIDE SEQUENCE [LARGE SCALE GENOMIC DNA]</scope>
    <source>
        <strain evidence="2 3">HHB12029</strain>
    </source>
</reference>
<accession>A0A165BQ82</accession>
<keyword evidence="3" id="KW-1185">Reference proteome</keyword>
<dbReference type="Proteomes" id="UP000077266">
    <property type="component" value="Unassembled WGS sequence"/>
</dbReference>
<evidence type="ECO:0000256" key="1">
    <source>
        <dbReference type="SAM" id="MobiDB-lite"/>
    </source>
</evidence>
<gene>
    <name evidence="2" type="ORF">EXIGLDRAFT_755854</name>
</gene>
<sequence>MGKISTKSNKQNVPPATSTRTLRPRKSLASDARTPPAPVQRFAPYPKLKITFKASEPQPLQVDYTNHDLVPVDHTTPAPAPGWPSLRFASPAPAPEVDVREPGPEGATEMERVLPSIAMILAS</sequence>
<dbReference type="InParanoid" id="A0A165BQ82"/>
<feature type="region of interest" description="Disordered" evidence="1">
    <location>
        <begin position="56"/>
        <end position="110"/>
    </location>
</feature>
<name>A0A165BQ82_EXIGL</name>
<evidence type="ECO:0000313" key="2">
    <source>
        <dbReference type="EMBL" id="KZV81051.1"/>
    </source>
</evidence>
<evidence type="ECO:0000313" key="3">
    <source>
        <dbReference type="Proteomes" id="UP000077266"/>
    </source>
</evidence>
<dbReference type="EMBL" id="KV426423">
    <property type="protein sequence ID" value="KZV81051.1"/>
    <property type="molecule type" value="Genomic_DNA"/>
</dbReference>
<feature type="region of interest" description="Disordered" evidence="1">
    <location>
        <begin position="1"/>
        <end position="44"/>
    </location>
</feature>
<feature type="compositionally biased region" description="Polar residues" evidence="1">
    <location>
        <begin position="1"/>
        <end position="21"/>
    </location>
</feature>